<dbReference type="AlphaFoldDB" id="A0A2P5B272"/>
<organism evidence="1 2">
    <name type="scientific">Trema orientale</name>
    <name type="common">Charcoal tree</name>
    <name type="synonym">Celtis orientalis</name>
    <dbReference type="NCBI Taxonomy" id="63057"/>
    <lineage>
        <taxon>Eukaryota</taxon>
        <taxon>Viridiplantae</taxon>
        <taxon>Streptophyta</taxon>
        <taxon>Embryophyta</taxon>
        <taxon>Tracheophyta</taxon>
        <taxon>Spermatophyta</taxon>
        <taxon>Magnoliopsida</taxon>
        <taxon>eudicotyledons</taxon>
        <taxon>Gunneridae</taxon>
        <taxon>Pentapetalae</taxon>
        <taxon>rosids</taxon>
        <taxon>fabids</taxon>
        <taxon>Rosales</taxon>
        <taxon>Cannabaceae</taxon>
        <taxon>Trema</taxon>
    </lineage>
</organism>
<reference evidence="2" key="1">
    <citation type="submission" date="2016-06" db="EMBL/GenBank/DDBJ databases">
        <title>Parallel loss of symbiosis genes in relatives of nitrogen-fixing non-legume Parasponia.</title>
        <authorList>
            <person name="Van Velzen R."/>
            <person name="Holmer R."/>
            <person name="Bu F."/>
            <person name="Rutten L."/>
            <person name="Van Zeijl A."/>
            <person name="Liu W."/>
            <person name="Santuari L."/>
            <person name="Cao Q."/>
            <person name="Sharma T."/>
            <person name="Shen D."/>
            <person name="Roswanjaya Y."/>
            <person name="Wardhani T."/>
            <person name="Kalhor M.S."/>
            <person name="Jansen J."/>
            <person name="Van den Hoogen J."/>
            <person name="Gungor B."/>
            <person name="Hartog M."/>
            <person name="Hontelez J."/>
            <person name="Verver J."/>
            <person name="Yang W.-C."/>
            <person name="Schijlen E."/>
            <person name="Repin R."/>
            <person name="Schilthuizen M."/>
            <person name="Schranz E."/>
            <person name="Heidstra R."/>
            <person name="Miyata K."/>
            <person name="Fedorova E."/>
            <person name="Kohlen W."/>
            <person name="Bisseling T."/>
            <person name="Smit S."/>
            <person name="Geurts R."/>
        </authorList>
    </citation>
    <scope>NUCLEOTIDE SEQUENCE [LARGE SCALE GENOMIC DNA]</scope>
    <source>
        <strain evidence="2">cv. RG33-2</strain>
    </source>
</reference>
<name>A0A2P5B272_TREOI</name>
<evidence type="ECO:0000313" key="1">
    <source>
        <dbReference type="EMBL" id="PON42890.1"/>
    </source>
</evidence>
<comment type="caution">
    <text evidence="1">The sequence shown here is derived from an EMBL/GenBank/DDBJ whole genome shotgun (WGS) entry which is preliminary data.</text>
</comment>
<gene>
    <name evidence="1" type="ORF">TorRG33x02_334790</name>
</gene>
<evidence type="ECO:0000313" key="2">
    <source>
        <dbReference type="Proteomes" id="UP000237000"/>
    </source>
</evidence>
<keyword evidence="2" id="KW-1185">Reference proteome</keyword>
<dbReference type="Proteomes" id="UP000237000">
    <property type="component" value="Unassembled WGS sequence"/>
</dbReference>
<sequence length="148" mass="16800">MTLFPLVLTFHAEALKSIYQLLLMWSLGIEYGHVLFYCPKAQEVWKVAGLWSLIKPWLLDETARSLVGIFGAVSKEILERCCGSIWTDRNRCVHGSPSRPAISLVEFADCFRSKYQSVTMKTPSIHVADVSESTRLQRWKGSTSRCCL</sequence>
<proteinExistence type="predicted"/>
<protein>
    <submittedName>
        <fullName evidence="1">Uncharacterized protein</fullName>
    </submittedName>
</protein>
<accession>A0A2P5B272</accession>
<dbReference type="EMBL" id="JXTC01000624">
    <property type="protein sequence ID" value="PON42890.1"/>
    <property type="molecule type" value="Genomic_DNA"/>
</dbReference>
<dbReference type="InParanoid" id="A0A2P5B272"/>